<reference evidence="1 2" key="1">
    <citation type="journal article" date="2005" name="Nature">
        <title>The genome of the social amoeba Dictyostelium discoideum.</title>
        <authorList>
            <consortium name="The Dictyostelium discoideum Sequencing Consortium"/>
            <person name="Eichinger L."/>
            <person name="Pachebat J.A."/>
            <person name="Glockner G."/>
            <person name="Rajandream M.A."/>
            <person name="Sucgang R."/>
            <person name="Berriman M."/>
            <person name="Song J."/>
            <person name="Olsen R."/>
            <person name="Szafranski K."/>
            <person name="Xu Q."/>
            <person name="Tunggal B."/>
            <person name="Kummerfeld S."/>
            <person name="Madera M."/>
            <person name="Konfortov B.A."/>
            <person name="Rivero F."/>
            <person name="Bankier A.T."/>
            <person name="Lehmann R."/>
            <person name="Hamlin N."/>
            <person name="Davies R."/>
            <person name="Gaudet P."/>
            <person name="Fey P."/>
            <person name="Pilcher K."/>
            <person name="Chen G."/>
            <person name="Saunders D."/>
            <person name="Sodergren E."/>
            <person name="Davis P."/>
            <person name="Kerhornou A."/>
            <person name="Nie X."/>
            <person name="Hall N."/>
            <person name="Anjard C."/>
            <person name="Hemphill L."/>
            <person name="Bason N."/>
            <person name="Farbrother P."/>
            <person name="Desany B."/>
            <person name="Just E."/>
            <person name="Morio T."/>
            <person name="Rost R."/>
            <person name="Churcher C."/>
            <person name="Cooper J."/>
            <person name="Haydock S."/>
            <person name="van Driessche N."/>
            <person name="Cronin A."/>
            <person name="Goodhead I."/>
            <person name="Muzny D."/>
            <person name="Mourier T."/>
            <person name="Pain A."/>
            <person name="Lu M."/>
            <person name="Harper D."/>
            <person name="Lindsay R."/>
            <person name="Hauser H."/>
            <person name="James K."/>
            <person name="Quiles M."/>
            <person name="Madan Babu M."/>
            <person name="Saito T."/>
            <person name="Buchrieser C."/>
            <person name="Wardroper A."/>
            <person name="Felder M."/>
            <person name="Thangavelu M."/>
            <person name="Johnson D."/>
            <person name="Knights A."/>
            <person name="Loulseged H."/>
            <person name="Mungall K."/>
            <person name="Oliver K."/>
            <person name="Price C."/>
            <person name="Quail M.A."/>
            <person name="Urushihara H."/>
            <person name="Hernandez J."/>
            <person name="Rabbinowitsch E."/>
            <person name="Steffen D."/>
            <person name="Sanders M."/>
            <person name="Ma J."/>
            <person name="Kohara Y."/>
            <person name="Sharp S."/>
            <person name="Simmonds M."/>
            <person name="Spiegler S."/>
            <person name="Tivey A."/>
            <person name="Sugano S."/>
            <person name="White B."/>
            <person name="Walker D."/>
            <person name="Woodward J."/>
            <person name="Winckler T."/>
            <person name="Tanaka Y."/>
            <person name="Shaulsky G."/>
            <person name="Schleicher M."/>
            <person name="Weinstock G."/>
            <person name="Rosenthal A."/>
            <person name="Cox E.C."/>
            <person name="Chisholm R.L."/>
            <person name="Gibbs R."/>
            <person name="Loomis W.F."/>
            <person name="Platzer M."/>
            <person name="Kay R.R."/>
            <person name="Williams J."/>
            <person name="Dear P.H."/>
            <person name="Noegel A.A."/>
            <person name="Barrell B."/>
            <person name="Kuspa A."/>
        </authorList>
    </citation>
    <scope>NUCLEOTIDE SEQUENCE [LARGE SCALE GENOMIC DNA]</scope>
    <source>
        <strain evidence="1 2">AX4</strain>
    </source>
</reference>
<dbReference type="HOGENOM" id="CLU_1368430_0_0_1"/>
<dbReference type="EMBL" id="AAFI02000005">
    <property type="protein sequence ID" value="EAL72269.1"/>
    <property type="molecule type" value="Genomic_DNA"/>
</dbReference>
<name>Q55D02_DICDI</name>
<accession>Q55D02</accession>
<dbReference type="AlphaFoldDB" id="Q55D02"/>
<dbReference type="RefSeq" id="XP_646329.1">
    <property type="nucleotide sequence ID" value="XM_641237.1"/>
</dbReference>
<proteinExistence type="predicted"/>
<dbReference type="GeneID" id="8617284"/>
<dbReference type="dictyBase" id="DDB_G0269838"/>
<evidence type="ECO:0000313" key="1">
    <source>
        <dbReference type="EMBL" id="EAL72269.1"/>
    </source>
</evidence>
<comment type="caution">
    <text evidence="1">The sequence shown here is derived from an EMBL/GenBank/DDBJ whole genome shotgun (WGS) entry which is preliminary data.</text>
</comment>
<dbReference type="PaxDb" id="44689-DDB0190601"/>
<dbReference type="KEGG" id="ddi:DDB_G0269838"/>
<dbReference type="eggNOG" id="ENOG502RIP3">
    <property type="taxonomic scope" value="Eukaryota"/>
</dbReference>
<gene>
    <name evidence="1" type="ORF">DDB_G0269838</name>
</gene>
<protein>
    <submittedName>
        <fullName evidence="1">Uncharacterized protein</fullName>
    </submittedName>
</protein>
<dbReference type="InParanoid" id="Q55D02"/>
<keyword evidence="2" id="KW-1185">Reference proteome</keyword>
<organism evidence="1 2">
    <name type="scientific">Dictyostelium discoideum</name>
    <name type="common">Social amoeba</name>
    <dbReference type="NCBI Taxonomy" id="44689"/>
    <lineage>
        <taxon>Eukaryota</taxon>
        <taxon>Amoebozoa</taxon>
        <taxon>Evosea</taxon>
        <taxon>Eumycetozoa</taxon>
        <taxon>Dictyostelia</taxon>
        <taxon>Dictyosteliales</taxon>
        <taxon>Dictyosteliaceae</taxon>
        <taxon>Dictyostelium</taxon>
    </lineage>
</organism>
<sequence>MVSDINFYNNNKDEHIKANTFSMDQICQSAASISPIITSTLTNSQQQHHQLQQQLQQQQQQQQNNIITKPTTTSISPSCTVPSSPINKPLNNFNINDDNTNKNNNNNYNINNNINNNNNDNIKLQCEIYGFHRFITSAKGDISISSLYKVLEEEIKQNYKLKIKILFINDSTHNKLSPDSIVNKVLKQSQQIYLYVTCEK</sequence>
<dbReference type="Proteomes" id="UP000002195">
    <property type="component" value="Unassembled WGS sequence"/>
</dbReference>
<dbReference type="VEuPathDB" id="AmoebaDB:DDB_G0269838"/>
<evidence type="ECO:0000313" key="2">
    <source>
        <dbReference type="Proteomes" id="UP000002195"/>
    </source>
</evidence>